<dbReference type="SUPFAM" id="SSF53187">
    <property type="entry name" value="Zn-dependent exopeptidases"/>
    <property type="match status" value="1"/>
</dbReference>
<dbReference type="AlphaFoldDB" id="A0A1X6NIZ2"/>
<reference evidence="4 5" key="1">
    <citation type="submission" date="2017-03" db="EMBL/GenBank/DDBJ databases">
        <title>WGS assembly of Porphyra umbilicalis.</title>
        <authorList>
            <person name="Brawley S.H."/>
            <person name="Blouin N.A."/>
            <person name="Ficko-Blean E."/>
            <person name="Wheeler G.L."/>
            <person name="Lohr M."/>
            <person name="Goodson H.V."/>
            <person name="Jenkins J.W."/>
            <person name="Blaby-Haas C.E."/>
            <person name="Helliwell K.E."/>
            <person name="Chan C."/>
            <person name="Marriage T."/>
            <person name="Bhattacharya D."/>
            <person name="Klein A.S."/>
            <person name="Badis Y."/>
            <person name="Brodie J."/>
            <person name="Cao Y."/>
            <person name="Collen J."/>
            <person name="Dittami S.M."/>
            <person name="Gachon C.M."/>
            <person name="Green B.R."/>
            <person name="Karpowicz S."/>
            <person name="Kim J.W."/>
            <person name="Kudahl U."/>
            <person name="Lin S."/>
            <person name="Michel G."/>
            <person name="Mittag M."/>
            <person name="Olson B.J."/>
            <person name="Pangilinan J."/>
            <person name="Peng Y."/>
            <person name="Qiu H."/>
            <person name="Shu S."/>
            <person name="Singer J.T."/>
            <person name="Smith A.G."/>
            <person name="Sprecher B.N."/>
            <person name="Wagner V."/>
            <person name="Wang W."/>
            <person name="Wang Z.-Y."/>
            <person name="Yan J."/>
            <person name="Yarish C."/>
            <person name="Zoeuner-Riek S."/>
            <person name="Zhuang Y."/>
            <person name="Zou Y."/>
            <person name="Lindquist E.A."/>
            <person name="Grimwood J."/>
            <person name="Barry K."/>
            <person name="Rokhsar D.S."/>
            <person name="Schmutz J."/>
            <person name="Stiller J.W."/>
            <person name="Grossman A.R."/>
            <person name="Prochnik S.E."/>
        </authorList>
    </citation>
    <scope>NUCLEOTIDE SEQUENCE [LARGE SCALE GENOMIC DNA]</scope>
    <source>
        <strain evidence="4">4086291</strain>
    </source>
</reference>
<dbReference type="GO" id="GO:0004181">
    <property type="term" value="F:metallocarboxypeptidase activity"/>
    <property type="evidence" value="ECO:0007669"/>
    <property type="project" value="InterPro"/>
</dbReference>
<feature type="domain" description="Peptidase M14" evidence="3">
    <location>
        <begin position="43"/>
        <end position="210"/>
    </location>
</feature>
<dbReference type="Proteomes" id="UP000218209">
    <property type="component" value="Unassembled WGS sequence"/>
</dbReference>
<protein>
    <recommendedName>
        <fullName evidence="3">Peptidase M14 domain-containing protein</fullName>
    </recommendedName>
</protein>
<accession>A0A1X6NIZ2</accession>
<gene>
    <name evidence="4" type="ORF">BU14_2529s0001</name>
</gene>
<dbReference type="Gene3D" id="3.40.630.10">
    <property type="entry name" value="Zn peptidases"/>
    <property type="match status" value="1"/>
</dbReference>
<dbReference type="GO" id="GO:0006508">
    <property type="term" value="P:proteolysis"/>
    <property type="evidence" value="ECO:0007669"/>
    <property type="project" value="InterPro"/>
</dbReference>
<feature type="region of interest" description="Disordered" evidence="2">
    <location>
        <begin position="264"/>
        <end position="283"/>
    </location>
</feature>
<dbReference type="InterPro" id="IPR000834">
    <property type="entry name" value="Peptidase_M14"/>
</dbReference>
<dbReference type="OrthoDB" id="10249045at2759"/>
<comment type="similarity">
    <text evidence="1">Belongs to the peptidase M14 family.</text>
</comment>
<keyword evidence="5" id="KW-1185">Reference proteome</keyword>
<evidence type="ECO:0000313" key="5">
    <source>
        <dbReference type="Proteomes" id="UP000218209"/>
    </source>
</evidence>
<proteinExistence type="inferred from homology"/>
<evidence type="ECO:0000256" key="1">
    <source>
        <dbReference type="ARBA" id="ARBA00005988"/>
    </source>
</evidence>
<organism evidence="4 5">
    <name type="scientific">Porphyra umbilicalis</name>
    <name type="common">Purple laver</name>
    <name type="synonym">Red alga</name>
    <dbReference type="NCBI Taxonomy" id="2786"/>
    <lineage>
        <taxon>Eukaryota</taxon>
        <taxon>Rhodophyta</taxon>
        <taxon>Bangiophyceae</taxon>
        <taxon>Bangiales</taxon>
        <taxon>Bangiaceae</taxon>
        <taxon>Porphyra</taxon>
    </lineage>
</organism>
<sequence>MAFAELLAAAAAPPLPTGASTGAAAAAAAAAVPAADPALRLWLRRLLDTRTVTVIPMTNAVGYATGVRGEDQSPAGGPAAAPLDPNRDFAFDVAATACMRTVAGRSLNELLRSRLYTLLLTFHGGTNVLGYEWGDWGHCPRPPPGAPPPALGRGPACEPAPDAKAMHDLGLRLSAAAGTGGGVQAAYPVGTMGALVYPVGGGMEDWAYGASWSGARDKEEPAAVVCTPGTLGGYPAERTTLGNSTHRCITYLVETADEKRPHARTLGTVGGVGHLRGGGPGDGHVPRNVRLMVAAVDGAGVSVDIVAVGGVPVEPAASMWPPASSTGAAGGGTDVEFYVGGALTVDAATLHVSTGAGVASPLVAAVGPAHGTGGTPAAPGTRFRLSLPPPPSGVTPSGGAALAAVPPPLYVRVAARVDGDLAATRPESHLVNARVDGAYRHAVGGAVVRGRAVWYSRTLRVAAPPRGAAGGRGTAPPAVVDVTGTPEGSWDGRPLTPPPGTAAAMGVGGGAAAPSKAARGWGTFLTVAAAGAAAASVGG</sequence>
<dbReference type="Pfam" id="PF00246">
    <property type="entry name" value="Peptidase_M14"/>
    <property type="match status" value="1"/>
</dbReference>
<feature type="non-terminal residue" evidence="4">
    <location>
        <position position="539"/>
    </location>
</feature>
<feature type="compositionally biased region" description="Gly residues" evidence="2">
    <location>
        <begin position="268"/>
        <end position="282"/>
    </location>
</feature>
<dbReference type="GO" id="GO:0008270">
    <property type="term" value="F:zinc ion binding"/>
    <property type="evidence" value="ECO:0007669"/>
    <property type="project" value="InterPro"/>
</dbReference>
<evidence type="ECO:0000256" key="2">
    <source>
        <dbReference type="SAM" id="MobiDB-lite"/>
    </source>
</evidence>
<evidence type="ECO:0000313" key="4">
    <source>
        <dbReference type="EMBL" id="OSX68591.1"/>
    </source>
</evidence>
<name>A0A1X6NIZ2_PORUM</name>
<dbReference type="EMBL" id="KV920319">
    <property type="protein sequence ID" value="OSX68591.1"/>
    <property type="molecule type" value="Genomic_DNA"/>
</dbReference>
<evidence type="ECO:0000259" key="3">
    <source>
        <dbReference type="Pfam" id="PF00246"/>
    </source>
</evidence>